<accession>A0AAE9KG85</accession>
<dbReference type="Proteomes" id="UP001240192">
    <property type="component" value="Segment"/>
</dbReference>
<keyword evidence="2" id="KW-1185">Reference proteome</keyword>
<sequence length="103" mass="11404">MSDREPVGFLPCKKCLSLKSVYQGQGKRARFLYAKCKCGLDQRTGAPVQNAFAKHITKEEAQAQLETLKTPTETKEQKEESSSTVPWVIAGLIGVFGFLKLRG</sequence>
<proteinExistence type="predicted"/>
<organism evidence="1 2">
    <name type="scientific">Vibrio phage vB_VruC_PG21</name>
    <dbReference type="NCBI Taxonomy" id="2928757"/>
    <lineage>
        <taxon>Viruses</taxon>
        <taxon>Varidnaviria</taxon>
        <taxon>Abadenavirae</taxon>
        <taxon>Produgelaviricota</taxon>
        <taxon>Belvinaviricetes</taxon>
        <taxon>Vinavirales</taxon>
        <taxon>Asemoviridae</taxon>
        <taxon>Rumoivirus</taxon>
        <taxon>Rumoivirus VruC</taxon>
    </lineage>
</organism>
<dbReference type="EMBL" id="OM867525">
    <property type="protein sequence ID" value="UOL48292.1"/>
    <property type="molecule type" value="Genomic_DNA"/>
</dbReference>
<protein>
    <submittedName>
        <fullName evidence="1">Uncharacterized protein</fullName>
    </submittedName>
</protein>
<reference evidence="1" key="1">
    <citation type="submission" date="2022-02" db="EMBL/GenBank/DDBJ databases">
        <authorList>
            <person name="Guo R."/>
        </authorList>
    </citation>
    <scope>NUCLEOTIDE SEQUENCE</scope>
</reference>
<name>A0AAE9KG85_9VIRU</name>
<evidence type="ECO:0000313" key="2">
    <source>
        <dbReference type="Proteomes" id="UP001240192"/>
    </source>
</evidence>
<evidence type="ECO:0000313" key="1">
    <source>
        <dbReference type="EMBL" id="UOL48292.1"/>
    </source>
</evidence>